<accession>A0ABU5RNQ7</accession>
<evidence type="ECO:0000313" key="1">
    <source>
        <dbReference type="EMBL" id="MEA5367204.1"/>
    </source>
</evidence>
<sequence length="146" mass="17298">MSCHEPGTEFLGLDFAARHQIRCSSWDLGTFRRGEHVRQEWAVRMQRQDHNRVSRSLTWVYESNPGETTPDWDWVIFLLARDAGDGRLSFDAYIDENLTRNDGDDIRRYEHQRWVRAEYLWHQVRDFLGRDPALIASLFAVVPPEH</sequence>
<comment type="caution">
    <text evidence="1">The sequence shown here is derived from an EMBL/GenBank/DDBJ whole genome shotgun (WGS) entry which is preliminary data.</text>
</comment>
<dbReference type="Proteomes" id="UP001304298">
    <property type="component" value="Unassembled WGS sequence"/>
</dbReference>
<organism evidence="1 2">
    <name type="scientific">Amycolatopsis heterodermiae</name>
    <dbReference type="NCBI Taxonomy" id="3110235"/>
    <lineage>
        <taxon>Bacteria</taxon>
        <taxon>Bacillati</taxon>
        <taxon>Actinomycetota</taxon>
        <taxon>Actinomycetes</taxon>
        <taxon>Pseudonocardiales</taxon>
        <taxon>Pseudonocardiaceae</taxon>
        <taxon>Amycolatopsis</taxon>
    </lineage>
</organism>
<reference evidence="1 2" key="1">
    <citation type="submission" date="2023-12" db="EMBL/GenBank/DDBJ databases">
        <title>Amycolatopsis sp. V23-08.</title>
        <authorList>
            <person name="Somphong A."/>
        </authorList>
    </citation>
    <scope>NUCLEOTIDE SEQUENCE [LARGE SCALE GENOMIC DNA]</scope>
    <source>
        <strain evidence="1 2">V23-08</strain>
    </source>
</reference>
<proteinExistence type="predicted"/>
<gene>
    <name evidence="1" type="ORF">VA596_47290</name>
</gene>
<protein>
    <submittedName>
        <fullName evidence="1">Uncharacterized protein</fullName>
    </submittedName>
</protein>
<keyword evidence="2" id="KW-1185">Reference proteome</keyword>
<name>A0ABU5RNQ7_9PSEU</name>
<dbReference type="RefSeq" id="WP_323337014.1">
    <property type="nucleotide sequence ID" value="NZ_JAYFSI010000020.1"/>
</dbReference>
<dbReference type="EMBL" id="JAYFSI010000020">
    <property type="protein sequence ID" value="MEA5367204.1"/>
    <property type="molecule type" value="Genomic_DNA"/>
</dbReference>
<evidence type="ECO:0000313" key="2">
    <source>
        <dbReference type="Proteomes" id="UP001304298"/>
    </source>
</evidence>